<dbReference type="AlphaFoldDB" id="A0A086JH03"/>
<dbReference type="PANTHER" id="PTHR48134:SF2">
    <property type="entry name" value="OS04G0609100 PROTEIN"/>
    <property type="match status" value="1"/>
</dbReference>
<feature type="compositionally biased region" description="Basic and acidic residues" evidence="2">
    <location>
        <begin position="340"/>
        <end position="374"/>
    </location>
</feature>
<evidence type="ECO:0000313" key="4">
    <source>
        <dbReference type="Proteomes" id="UP000028837"/>
    </source>
</evidence>
<feature type="compositionally biased region" description="Low complexity" evidence="2">
    <location>
        <begin position="75"/>
        <end position="103"/>
    </location>
</feature>
<feature type="compositionally biased region" description="Polar residues" evidence="2">
    <location>
        <begin position="965"/>
        <end position="979"/>
    </location>
</feature>
<gene>
    <name evidence="3" type="ORF">TGDOM2_257370</name>
</gene>
<feature type="compositionally biased region" description="Basic and acidic residues" evidence="2">
    <location>
        <begin position="805"/>
        <end position="816"/>
    </location>
</feature>
<feature type="compositionally biased region" description="Basic and acidic residues" evidence="2">
    <location>
        <begin position="433"/>
        <end position="443"/>
    </location>
</feature>
<feature type="region of interest" description="Disordered" evidence="2">
    <location>
        <begin position="257"/>
        <end position="408"/>
    </location>
</feature>
<feature type="compositionally biased region" description="Low complexity" evidence="2">
    <location>
        <begin position="280"/>
        <end position="291"/>
    </location>
</feature>
<feature type="region of interest" description="Disordered" evidence="2">
    <location>
        <begin position="1"/>
        <end position="184"/>
    </location>
</feature>
<evidence type="ECO:0000256" key="1">
    <source>
        <dbReference type="SAM" id="Coils"/>
    </source>
</evidence>
<dbReference type="PANTHER" id="PTHR48134">
    <property type="entry name" value="GLYCOPROTEIN 96-92-RELATED-RELATED"/>
    <property type="match status" value="1"/>
</dbReference>
<accession>A0A086JH03</accession>
<feature type="coiled-coil region" evidence="1">
    <location>
        <begin position="524"/>
        <end position="561"/>
    </location>
</feature>
<dbReference type="Proteomes" id="UP000028837">
    <property type="component" value="Unassembled WGS sequence"/>
</dbReference>
<evidence type="ECO:0000256" key="2">
    <source>
        <dbReference type="SAM" id="MobiDB-lite"/>
    </source>
</evidence>
<protein>
    <submittedName>
        <fullName evidence="3">Uncharacterized protein</fullName>
    </submittedName>
</protein>
<organism evidence="3 4">
    <name type="scientific">Toxoplasma gondii GAB2-2007-GAL-DOM2</name>
    <dbReference type="NCBI Taxonomy" id="1130820"/>
    <lineage>
        <taxon>Eukaryota</taxon>
        <taxon>Sar</taxon>
        <taxon>Alveolata</taxon>
        <taxon>Apicomplexa</taxon>
        <taxon>Conoidasida</taxon>
        <taxon>Coccidia</taxon>
        <taxon>Eucoccidiorida</taxon>
        <taxon>Eimeriorina</taxon>
        <taxon>Sarcocystidae</taxon>
        <taxon>Toxoplasma</taxon>
    </lineage>
</organism>
<feature type="compositionally biased region" description="Basic and acidic residues" evidence="2">
    <location>
        <begin position="450"/>
        <end position="461"/>
    </location>
</feature>
<feature type="compositionally biased region" description="Basic and acidic residues" evidence="2">
    <location>
        <begin position="153"/>
        <end position="174"/>
    </location>
</feature>
<feature type="coiled-coil region" evidence="1">
    <location>
        <begin position="683"/>
        <end position="721"/>
    </location>
</feature>
<feature type="compositionally biased region" description="Basic residues" evidence="2">
    <location>
        <begin position="863"/>
        <end position="872"/>
    </location>
</feature>
<feature type="region of interest" description="Disordered" evidence="2">
    <location>
        <begin position="793"/>
        <end position="822"/>
    </location>
</feature>
<feature type="compositionally biased region" description="Polar residues" evidence="2">
    <location>
        <begin position="922"/>
        <end position="933"/>
    </location>
</feature>
<feature type="region of interest" description="Disordered" evidence="2">
    <location>
        <begin position="421"/>
        <end position="487"/>
    </location>
</feature>
<feature type="compositionally biased region" description="Low complexity" evidence="2">
    <location>
        <begin position="883"/>
        <end position="914"/>
    </location>
</feature>
<sequence>MWSLLGFSEESPPEESQDATAASPPTPSHQDVPASPSATEGKEVAGVASSASPETMADAPSDSPPATPTSGGGFWSFWGASTPAEAEPAATTPVSSTAAAVETPDSGISETPGPSGVSSSAAESGGDEKQKKKKKKESGKGGEAVAEKKKKKKESEKGGEMVAEKKKGESEEMSSKLVSGSDVEAFRARLEQIELQKKAKEEAKVKRKEDEKKQKEEKREQRGREREEREKKKQEKEAARIAELKRLEEELKRTQELAEELEKQNEERKNKRKGDRGESSSRGSSSSPSSGRSRREASEERRKAREEREKRRREEQAGLEELLEATERELTETARSLQESIDRQREEREELERRRQAQVKREMEIRQLAEEATRALEAQQQAARAAAAPAPPGASKGQPPAPSLVSPADVKARNFMVALLKRDGGPSLPPPELEQRRLAEPARGETSGAKAEDRQAPELSRKGAAAPTAGRVLAETEVTEGDESMLRPFLAKRGDSVGDEYQEAQYTQQHVIFRGPAFRAFHELVNATKEINHLKEQVEAASRDEEEITTLRERLQTLLDKETKNSESHLERACAIRQALNSISIVFRAAQRRLKTLFFTKLNAAAGAAMPRAVGTSAALRAILGGDSKVTRLGVGLLREVVLRHLRQAWNQWTRYVKPRDAPPGRGAGTGIGTLEDEKATAAIMALREVEDEAEALKKYNEEEKRKLAEVASRLERWRRQLVAAHDAVIHLRENETKRCKSGVREKERGDRRRPRTSSTLDSAEDDAQAPDVLTRLNALVHTEMHRLGLRFENPRAGFGGDSTPHLETRNRDPFRRIPRSFQTENIGHLRLLHGDANGSFPEDRLSSFLESRTSDNGSVRSARGRGVRRRRSLDENGNKALSGTESDTSSVSESISSGRSSSTSSEGSGALSSSEKRRASSRMSGENPSRRNNTVDEGGRRKKNFDKACEDAEITHDLAPATRGQPSKSGDQASSQVSVVKGTLPASRIVKTRPKPPPPPGASEPATFGGGQQRKLQPASGTETSQDDLESAPSTRSSCSGKGPKGTGAPTGSTVIYADAHHTQASAKAKNAVQAKVKMERDRQRTATIVVGAGPPILAPKSLVNGPKSGPKPKQ</sequence>
<feature type="compositionally biased region" description="Basic and acidic residues" evidence="2">
    <location>
        <begin position="737"/>
        <end position="751"/>
    </location>
</feature>
<reference evidence="3 4" key="1">
    <citation type="submission" date="2014-02" db="EMBL/GenBank/DDBJ databases">
        <authorList>
            <person name="Sibley D."/>
            <person name="Venepally P."/>
            <person name="Karamycheva S."/>
            <person name="Hadjithomas M."/>
            <person name="Khan A."/>
            <person name="Brunk B."/>
            <person name="Roos D."/>
            <person name="Caler E."/>
            <person name="Lorenzi H."/>
        </authorList>
    </citation>
    <scope>NUCLEOTIDE SEQUENCE [LARGE SCALE GENOMIC DNA]</scope>
    <source>
        <strain evidence="3 4">GAB2-2007-GAL-DOM2</strain>
    </source>
</reference>
<dbReference type="SMR" id="A0A086JH03"/>
<comment type="caution">
    <text evidence="3">The sequence shown here is derived from an EMBL/GenBank/DDBJ whole genome shotgun (WGS) entry which is preliminary data.</text>
</comment>
<dbReference type="EMBL" id="AHZU02001529">
    <property type="protein sequence ID" value="KFG31421.1"/>
    <property type="molecule type" value="Genomic_DNA"/>
</dbReference>
<feature type="compositionally biased region" description="Basic and acidic residues" evidence="2">
    <location>
        <begin position="934"/>
        <end position="957"/>
    </location>
</feature>
<feature type="region of interest" description="Disordered" evidence="2">
    <location>
        <begin position="849"/>
        <end position="1056"/>
    </location>
</feature>
<keyword evidence="1" id="KW-0175">Coiled coil</keyword>
<feature type="compositionally biased region" description="Low complexity" evidence="2">
    <location>
        <begin position="375"/>
        <end position="398"/>
    </location>
</feature>
<evidence type="ECO:0000313" key="3">
    <source>
        <dbReference type="EMBL" id="KFG31421.1"/>
    </source>
</evidence>
<feature type="compositionally biased region" description="Low complexity" evidence="2">
    <location>
        <begin position="112"/>
        <end position="124"/>
    </location>
</feature>
<feature type="region of interest" description="Disordered" evidence="2">
    <location>
        <begin position="1092"/>
        <end position="1116"/>
    </location>
</feature>
<dbReference type="VEuPathDB" id="ToxoDB:TGDOM2_257370"/>
<dbReference type="OrthoDB" id="10454549at2759"/>
<name>A0A086JH03_TOXGO</name>
<feature type="region of interest" description="Disordered" evidence="2">
    <location>
        <begin position="737"/>
        <end position="770"/>
    </location>
</feature>
<feature type="compositionally biased region" description="Basic and acidic residues" evidence="2">
    <location>
        <begin position="293"/>
        <end position="316"/>
    </location>
</feature>
<proteinExistence type="predicted"/>
<feature type="compositionally biased region" description="Basic and acidic residues" evidence="2">
    <location>
        <begin position="257"/>
        <end position="279"/>
    </location>
</feature>
<feature type="region of interest" description="Disordered" evidence="2">
    <location>
        <begin position="198"/>
        <end position="238"/>
    </location>
</feature>